<dbReference type="Proteomes" id="UP001141434">
    <property type="component" value="Unassembled WGS sequence"/>
</dbReference>
<evidence type="ECO:0000313" key="5">
    <source>
        <dbReference type="EMBL" id="KAJ5092609.1"/>
    </source>
</evidence>
<dbReference type="GO" id="GO:0016747">
    <property type="term" value="F:acyltransferase activity, transferring groups other than amino-acyl groups"/>
    <property type="evidence" value="ECO:0007669"/>
    <property type="project" value="InterPro"/>
</dbReference>
<accession>A0A9W9K4C4</accession>
<keyword evidence="1" id="KW-0808">Transferase</keyword>
<comment type="caution">
    <text evidence="5">The sequence shown here is derived from an EMBL/GenBank/DDBJ whole genome shotgun (WGS) entry which is preliminary data.</text>
</comment>
<evidence type="ECO:0000256" key="1">
    <source>
        <dbReference type="ARBA" id="ARBA00022679"/>
    </source>
</evidence>
<evidence type="ECO:0000259" key="4">
    <source>
        <dbReference type="PROSITE" id="PS51186"/>
    </source>
</evidence>
<dbReference type="RefSeq" id="XP_056510804.1">
    <property type="nucleotide sequence ID" value="XM_056658004.1"/>
</dbReference>
<evidence type="ECO:0000313" key="6">
    <source>
        <dbReference type="Proteomes" id="UP001141434"/>
    </source>
</evidence>
<evidence type="ECO:0000256" key="3">
    <source>
        <dbReference type="SAM" id="MobiDB-lite"/>
    </source>
</evidence>
<dbReference type="GO" id="GO:0031415">
    <property type="term" value="C:NatA complex"/>
    <property type="evidence" value="ECO:0007669"/>
    <property type="project" value="TreeGrafter"/>
</dbReference>
<dbReference type="InterPro" id="IPR000182">
    <property type="entry name" value="GNAT_dom"/>
</dbReference>
<dbReference type="SUPFAM" id="SSF55729">
    <property type="entry name" value="Acyl-CoA N-acyltransferases (Nat)"/>
    <property type="match status" value="1"/>
</dbReference>
<dbReference type="InterPro" id="IPR016181">
    <property type="entry name" value="Acyl_CoA_acyltransferase"/>
</dbReference>
<proteinExistence type="predicted"/>
<dbReference type="GO" id="GO:0007064">
    <property type="term" value="P:mitotic sister chromatid cohesion"/>
    <property type="evidence" value="ECO:0007669"/>
    <property type="project" value="TreeGrafter"/>
</dbReference>
<sequence>MLGMAYQFFSKNSPRDTRPLPAPRPVLPPIHPPPVEPPQSVQSPQVKPASEESFEPYPYPLPTAYATPYPQITIEPISTAHLPSLTRTITLLLPIRYPNSFYTTTITDPIISSLSRVAIYHNHPAPASNPASGAPASRDQLVGGIRCRLEKAPTPKEQDAPQSSQAREPANLYIQTLHLLSPYRGRGVATSLLDGLLFSSPPGCKPRTHVSRLVKHYNIRSVSAHVHEANEEALQWYASRGFCVEEGVVEGYYRKLKPSGAKVVRMDVHWHDDDEQSALLLNGIIPQSPARSISKKDDGNNDDDDWEKVEAEDGEEDDHGVRPLSESHVPENEETLPKKRKADEHNDPRPQQK</sequence>
<dbReference type="AlphaFoldDB" id="A0A9W9K4C4"/>
<feature type="domain" description="N-acetyltransferase" evidence="4">
    <location>
        <begin position="72"/>
        <end position="269"/>
    </location>
</feature>
<evidence type="ECO:0000256" key="2">
    <source>
        <dbReference type="ARBA" id="ARBA00023315"/>
    </source>
</evidence>
<name>A0A9W9K4C4_9EURO</name>
<protein>
    <submittedName>
        <fullName evidence="5">GNAT family acetyltransferase</fullName>
    </submittedName>
</protein>
<feature type="compositionally biased region" description="Basic and acidic residues" evidence="3">
    <location>
        <begin position="328"/>
        <end position="353"/>
    </location>
</feature>
<dbReference type="PANTHER" id="PTHR42919:SF8">
    <property type="entry name" value="N-ALPHA-ACETYLTRANSFERASE 50"/>
    <property type="match status" value="1"/>
</dbReference>
<dbReference type="PROSITE" id="PS51186">
    <property type="entry name" value="GNAT"/>
    <property type="match status" value="1"/>
</dbReference>
<dbReference type="Pfam" id="PF00583">
    <property type="entry name" value="Acetyltransf_1"/>
    <property type="match status" value="1"/>
</dbReference>
<dbReference type="PANTHER" id="PTHR42919">
    <property type="entry name" value="N-ALPHA-ACETYLTRANSFERASE"/>
    <property type="match status" value="1"/>
</dbReference>
<feature type="region of interest" description="Disordered" evidence="3">
    <location>
        <begin position="1"/>
        <end position="53"/>
    </location>
</feature>
<reference evidence="5" key="1">
    <citation type="submission" date="2022-11" db="EMBL/GenBank/DDBJ databases">
        <authorList>
            <person name="Petersen C."/>
        </authorList>
    </citation>
    <scope>NUCLEOTIDE SEQUENCE</scope>
    <source>
        <strain evidence="5">IBT 34128</strain>
    </source>
</reference>
<dbReference type="GeneID" id="81397173"/>
<feature type="compositionally biased region" description="Pro residues" evidence="3">
    <location>
        <begin position="20"/>
        <end position="37"/>
    </location>
</feature>
<keyword evidence="2" id="KW-0012">Acyltransferase</keyword>
<feature type="compositionally biased region" description="Acidic residues" evidence="3">
    <location>
        <begin position="300"/>
        <end position="318"/>
    </location>
</feature>
<reference evidence="5" key="2">
    <citation type="journal article" date="2023" name="IMA Fungus">
        <title>Comparative genomic study of the Penicillium genus elucidates a diverse pangenome and 15 lateral gene transfer events.</title>
        <authorList>
            <person name="Petersen C."/>
            <person name="Sorensen T."/>
            <person name="Nielsen M.R."/>
            <person name="Sondergaard T.E."/>
            <person name="Sorensen J.L."/>
            <person name="Fitzpatrick D.A."/>
            <person name="Frisvad J.C."/>
            <person name="Nielsen K.L."/>
        </authorList>
    </citation>
    <scope>NUCLEOTIDE SEQUENCE</scope>
    <source>
        <strain evidence="5">IBT 34128</strain>
    </source>
</reference>
<keyword evidence="6" id="KW-1185">Reference proteome</keyword>
<feature type="compositionally biased region" description="Low complexity" evidence="3">
    <location>
        <begin position="38"/>
        <end position="48"/>
    </location>
</feature>
<dbReference type="Gene3D" id="3.40.630.30">
    <property type="match status" value="1"/>
</dbReference>
<dbReference type="EMBL" id="JAPMSZ010000009">
    <property type="protein sequence ID" value="KAJ5092609.1"/>
    <property type="molecule type" value="Genomic_DNA"/>
</dbReference>
<gene>
    <name evidence="5" type="ORF">NUU61_007479</name>
</gene>
<dbReference type="InterPro" id="IPR051556">
    <property type="entry name" value="N-term/lysine_N-AcTrnsfr"/>
</dbReference>
<feature type="region of interest" description="Disordered" evidence="3">
    <location>
        <begin position="289"/>
        <end position="353"/>
    </location>
</feature>
<dbReference type="OrthoDB" id="47374at2759"/>
<organism evidence="5 6">
    <name type="scientific">Penicillium alfredii</name>
    <dbReference type="NCBI Taxonomy" id="1506179"/>
    <lineage>
        <taxon>Eukaryota</taxon>
        <taxon>Fungi</taxon>
        <taxon>Dikarya</taxon>
        <taxon>Ascomycota</taxon>
        <taxon>Pezizomycotina</taxon>
        <taxon>Eurotiomycetes</taxon>
        <taxon>Eurotiomycetidae</taxon>
        <taxon>Eurotiales</taxon>
        <taxon>Aspergillaceae</taxon>
        <taxon>Penicillium</taxon>
    </lineage>
</organism>